<comment type="caution">
    <text evidence="1">The sequence shown here is derived from an EMBL/GenBank/DDBJ whole genome shotgun (WGS) entry which is preliminary data.</text>
</comment>
<gene>
    <name evidence="1" type="ORF">EV644_104170</name>
</gene>
<proteinExistence type="predicted"/>
<evidence type="ECO:0000313" key="2">
    <source>
        <dbReference type="Proteomes" id="UP000295818"/>
    </source>
</evidence>
<evidence type="ECO:0000313" key="1">
    <source>
        <dbReference type="EMBL" id="TCO25666.1"/>
    </source>
</evidence>
<reference evidence="1 2" key="1">
    <citation type="journal article" date="2015" name="Stand. Genomic Sci.">
        <title>Genomic Encyclopedia of Bacterial and Archaeal Type Strains, Phase III: the genomes of soil and plant-associated and newly described type strains.</title>
        <authorList>
            <person name="Whitman W.B."/>
            <person name="Woyke T."/>
            <person name="Klenk H.P."/>
            <person name="Zhou Y."/>
            <person name="Lilburn T.G."/>
            <person name="Beck B.J."/>
            <person name="De Vos P."/>
            <person name="Vandamme P."/>
            <person name="Eisen J.A."/>
            <person name="Garrity G."/>
            <person name="Hugenholtz P."/>
            <person name="Kyrpides N.C."/>
        </authorList>
    </citation>
    <scope>NUCLEOTIDE SEQUENCE [LARGE SCALE GENOMIC DNA]</scope>
    <source>
        <strain evidence="1 2">VKM Ac-2538</strain>
    </source>
</reference>
<dbReference type="EMBL" id="SLWM01000004">
    <property type="protein sequence ID" value="TCO25666.1"/>
    <property type="molecule type" value="Genomic_DNA"/>
</dbReference>
<dbReference type="Proteomes" id="UP000295818">
    <property type="component" value="Unassembled WGS sequence"/>
</dbReference>
<protein>
    <submittedName>
        <fullName evidence="1">Uncharacterized protein</fullName>
    </submittedName>
</protein>
<name>A0ABY2BNJ0_9ACTN</name>
<sequence length="31" mass="3684">MRTSYWLMSLRLEAPGPFTYEGCCLWEMGVR</sequence>
<organism evidence="1 2">
    <name type="scientific">Kribbella orskensis</name>
    <dbReference type="NCBI Taxonomy" id="2512216"/>
    <lineage>
        <taxon>Bacteria</taxon>
        <taxon>Bacillati</taxon>
        <taxon>Actinomycetota</taxon>
        <taxon>Actinomycetes</taxon>
        <taxon>Propionibacteriales</taxon>
        <taxon>Kribbellaceae</taxon>
        <taxon>Kribbella</taxon>
    </lineage>
</organism>
<keyword evidence="2" id="KW-1185">Reference proteome</keyword>
<accession>A0ABY2BNJ0</accession>